<dbReference type="Pfam" id="PF04545">
    <property type="entry name" value="Sigma70_r4"/>
    <property type="match status" value="1"/>
</dbReference>
<sequence length="140" mass="15563">MRERRAEHERLRAREFDSFVGGAGGRLLHVALLLTGEPATAERLLTAALARTYAAWDRLRGEDPYERARTELVEAFARSARRHGRVPGALLGPLPPPQRLVLVLRLSEDVAEEQIAAVLGLPVERVRTLCARAVRTLVAR</sequence>
<organism evidence="2 3">
    <name type="scientific">Streptomyces luteosporeus</name>
    <dbReference type="NCBI Taxonomy" id="173856"/>
    <lineage>
        <taxon>Bacteria</taxon>
        <taxon>Bacillati</taxon>
        <taxon>Actinomycetota</taxon>
        <taxon>Actinomycetes</taxon>
        <taxon>Kitasatosporales</taxon>
        <taxon>Streptomycetaceae</taxon>
        <taxon>Streptomyces</taxon>
    </lineage>
</organism>
<dbReference type="Gene3D" id="1.10.10.10">
    <property type="entry name" value="Winged helix-like DNA-binding domain superfamily/Winged helix DNA-binding domain"/>
    <property type="match status" value="1"/>
</dbReference>
<feature type="domain" description="RNA polymerase sigma-70 region 4" evidence="1">
    <location>
        <begin position="91"/>
        <end position="137"/>
    </location>
</feature>
<dbReference type="InterPro" id="IPR036388">
    <property type="entry name" value="WH-like_DNA-bd_sf"/>
</dbReference>
<evidence type="ECO:0000313" key="2">
    <source>
        <dbReference type="EMBL" id="GAA2726035.1"/>
    </source>
</evidence>
<dbReference type="InterPro" id="IPR013324">
    <property type="entry name" value="RNA_pol_sigma_r3/r4-like"/>
</dbReference>
<reference evidence="2 3" key="1">
    <citation type="journal article" date="2019" name="Int. J. Syst. Evol. Microbiol.">
        <title>The Global Catalogue of Microorganisms (GCM) 10K type strain sequencing project: providing services to taxonomists for standard genome sequencing and annotation.</title>
        <authorList>
            <consortium name="The Broad Institute Genomics Platform"/>
            <consortium name="The Broad Institute Genome Sequencing Center for Infectious Disease"/>
            <person name="Wu L."/>
            <person name="Ma J."/>
        </authorList>
    </citation>
    <scope>NUCLEOTIDE SEQUENCE [LARGE SCALE GENOMIC DNA]</scope>
    <source>
        <strain evidence="2 3">JCM 4542</strain>
    </source>
</reference>
<gene>
    <name evidence="2" type="ORF">GCM10010315_59360</name>
</gene>
<keyword evidence="3" id="KW-1185">Reference proteome</keyword>
<protein>
    <submittedName>
        <fullName evidence="2">Sigma factor-like helix-turn-helix DNA-binding protein</fullName>
    </submittedName>
</protein>
<proteinExistence type="predicted"/>
<evidence type="ECO:0000313" key="3">
    <source>
        <dbReference type="Proteomes" id="UP001500886"/>
    </source>
</evidence>
<accession>A0ABN3U847</accession>
<evidence type="ECO:0000259" key="1">
    <source>
        <dbReference type="Pfam" id="PF04545"/>
    </source>
</evidence>
<dbReference type="EMBL" id="BAAASL010000034">
    <property type="protein sequence ID" value="GAA2726035.1"/>
    <property type="molecule type" value="Genomic_DNA"/>
</dbReference>
<dbReference type="InterPro" id="IPR007630">
    <property type="entry name" value="RNA_pol_sigma70_r4"/>
</dbReference>
<dbReference type="Proteomes" id="UP001500886">
    <property type="component" value="Unassembled WGS sequence"/>
</dbReference>
<name>A0ABN3U847_9ACTN</name>
<dbReference type="SUPFAM" id="SSF88659">
    <property type="entry name" value="Sigma3 and sigma4 domains of RNA polymerase sigma factors"/>
    <property type="match status" value="1"/>
</dbReference>
<dbReference type="RefSeq" id="WP_344439927.1">
    <property type="nucleotide sequence ID" value="NZ_BAAASL010000034.1"/>
</dbReference>
<comment type="caution">
    <text evidence="2">The sequence shown here is derived from an EMBL/GenBank/DDBJ whole genome shotgun (WGS) entry which is preliminary data.</text>
</comment>